<gene>
    <name evidence="1" type="ORF">LCGC14_2751310</name>
</gene>
<organism evidence="1">
    <name type="scientific">marine sediment metagenome</name>
    <dbReference type="NCBI Taxonomy" id="412755"/>
    <lineage>
        <taxon>unclassified sequences</taxon>
        <taxon>metagenomes</taxon>
        <taxon>ecological metagenomes</taxon>
    </lineage>
</organism>
<reference evidence="1" key="1">
    <citation type="journal article" date="2015" name="Nature">
        <title>Complex archaea that bridge the gap between prokaryotes and eukaryotes.</title>
        <authorList>
            <person name="Spang A."/>
            <person name="Saw J.H."/>
            <person name="Jorgensen S.L."/>
            <person name="Zaremba-Niedzwiedzka K."/>
            <person name="Martijn J."/>
            <person name="Lind A.E."/>
            <person name="van Eijk R."/>
            <person name="Schleper C."/>
            <person name="Guy L."/>
            <person name="Ettema T.J."/>
        </authorList>
    </citation>
    <scope>NUCLEOTIDE SEQUENCE</scope>
</reference>
<dbReference type="EMBL" id="LAZR01050310">
    <property type="protein sequence ID" value="KKK87628.1"/>
    <property type="molecule type" value="Genomic_DNA"/>
</dbReference>
<protein>
    <submittedName>
        <fullName evidence="1">Uncharacterized protein</fullName>
    </submittedName>
</protein>
<dbReference type="AlphaFoldDB" id="A0A0F8Z1T7"/>
<proteinExistence type="predicted"/>
<sequence length="43" mass="4879">MKPGAYDNRIDRIADALERIAKALEILTKHGIRTWEGVGRVED</sequence>
<accession>A0A0F8Z1T7</accession>
<name>A0A0F8Z1T7_9ZZZZ</name>
<comment type="caution">
    <text evidence="1">The sequence shown here is derived from an EMBL/GenBank/DDBJ whole genome shotgun (WGS) entry which is preliminary data.</text>
</comment>
<evidence type="ECO:0000313" key="1">
    <source>
        <dbReference type="EMBL" id="KKK87628.1"/>
    </source>
</evidence>